<organism evidence="1 2">
    <name type="scientific">Amycolatopsis nalaikhensis</name>
    <dbReference type="NCBI Taxonomy" id="715472"/>
    <lineage>
        <taxon>Bacteria</taxon>
        <taxon>Bacillati</taxon>
        <taxon>Actinomycetota</taxon>
        <taxon>Actinomycetes</taxon>
        <taxon>Pseudonocardiales</taxon>
        <taxon>Pseudonocardiaceae</taxon>
        <taxon>Amycolatopsis</taxon>
    </lineage>
</organism>
<gene>
    <name evidence="1" type="ORF">QP939_13730</name>
</gene>
<accession>A0ABY8XV68</accession>
<keyword evidence="2" id="KW-1185">Reference proteome</keyword>
<reference evidence="1 2" key="1">
    <citation type="submission" date="2023-06" db="EMBL/GenBank/DDBJ databases">
        <authorList>
            <person name="Oyuntsetseg B."/>
            <person name="Kim S.B."/>
        </authorList>
    </citation>
    <scope>NUCLEOTIDE SEQUENCE [LARGE SCALE GENOMIC DNA]</scope>
    <source>
        <strain evidence="1 2">2-2</strain>
    </source>
</reference>
<protein>
    <submittedName>
        <fullName evidence="1">Uncharacterized protein</fullName>
    </submittedName>
</protein>
<dbReference type="Proteomes" id="UP001227101">
    <property type="component" value="Chromosome"/>
</dbReference>
<name>A0ABY8XV68_9PSEU</name>
<evidence type="ECO:0000313" key="1">
    <source>
        <dbReference type="EMBL" id="WIV59589.1"/>
    </source>
</evidence>
<dbReference type="RefSeq" id="WP_285457135.1">
    <property type="nucleotide sequence ID" value="NZ_CP127173.1"/>
</dbReference>
<evidence type="ECO:0000313" key="2">
    <source>
        <dbReference type="Proteomes" id="UP001227101"/>
    </source>
</evidence>
<sequence>MDGPALVADRATVAREAPVAWRQVVARWAAIPRRYVIARGALVTNPGVVAHRPSVAHRAPGRWLLAPRALVVHLFRRGHLARVAVAGRLAAAALLGWRRRLLAAGRRGSVTPLRGRGAFAPRTTRTLGW</sequence>
<dbReference type="EMBL" id="CP127173">
    <property type="protein sequence ID" value="WIV59589.1"/>
    <property type="molecule type" value="Genomic_DNA"/>
</dbReference>
<proteinExistence type="predicted"/>